<dbReference type="OMA" id="RFWKLIG"/>
<evidence type="ECO:0000313" key="7">
    <source>
        <dbReference type="Proteomes" id="UP000005238"/>
    </source>
</evidence>
<accession>H3H2L0</accession>
<dbReference type="VEuPathDB" id="FungiDB:KRP22_7365"/>
<evidence type="ECO:0000256" key="1">
    <source>
        <dbReference type="ARBA" id="ARBA00004613"/>
    </source>
</evidence>
<keyword evidence="4 5" id="KW-0732">Signal</keyword>
<feature type="signal peptide" evidence="5">
    <location>
        <begin position="1"/>
        <end position="22"/>
    </location>
</feature>
<dbReference type="InParanoid" id="H3H2L0"/>
<protein>
    <recommendedName>
        <fullName evidence="5">RxLR effector protein</fullName>
    </recommendedName>
</protein>
<proteinExistence type="inferred from homology"/>
<comment type="function">
    <text evidence="5">Effector that suppresses plant defense responses during pathogen infection.</text>
</comment>
<reference evidence="7" key="1">
    <citation type="journal article" date="2006" name="Science">
        <title>Phytophthora genome sequences uncover evolutionary origins and mechanisms of pathogenesis.</title>
        <authorList>
            <person name="Tyler B.M."/>
            <person name="Tripathy S."/>
            <person name="Zhang X."/>
            <person name="Dehal P."/>
            <person name="Jiang R.H."/>
            <person name="Aerts A."/>
            <person name="Arredondo F.D."/>
            <person name="Baxter L."/>
            <person name="Bensasson D."/>
            <person name="Beynon J.L."/>
            <person name="Chapman J."/>
            <person name="Damasceno C.M."/>
            <person name="Dorrance A.E."/>
            <person name="Dou D."/>
            <person name="Dickerman A.W."/>
            <person name="Dubchak I.L."/>
            <person name="Garbelotto M."/>
            <person name="Gijzen M."/>
            <person name="Gordon S.G."/>
            <person name="Govers F."/>
            <person name="Grunwald N.J."/>
            <person name="Huang W."/>
            <person name="Ivors K.L."/>
            <person name="Jones R.W."/>
            <person name="Kamoun S."/>
            <person name="Krampis K."/>
            <person name="Lamour K.H."/>
            <person name="Lee M.K."/>
            <person name="McDonald W.H."/>
            <person name="Medina M."/>
            <person name="Meijer H.J."/>
            <person name="Nordberg E.K."/>
            <person name="Maclean D.J."/>
            <person name="Ospina-Giraldo M.D."/>
            <person name="Morris P.F."/>
            <person name="Phuntumart V."/>
            <person name="Putnam N.H."/>
            <person name="Rash S."/>
            <person name="Rose J.K."/>
            <person name="Sakihama Y."/>
            <person name="Salamov A.A."/>
            <person name="Savidor A."/>
            <person name="Scheuring C.F."/>
            <person name="Smith B.M."/>
            <person name="Sobral B.W."/>
            <person name="Terry A."/>
            <person name="Torto-Alalibo T.A."/>
            <person name="Win J."/>
            <person name="Xu Z."/>
            <person name="Zhang H."/>
            <person name="Grigoriev I.V."/>
            <person name="Rokhsar D.S."/>
            <person name="Boore J.L."/>
        </authorList>
    </citation>
    <scope>NUCLEOTIDE SEQUENCE [LARGE SCALE GENOMIC DNA]</scope>
    <source>
        <strain evidence="7">Pr102</strain>
    </source>
</reference>
<keyword evidence="3 5" id="KW-0964">Secreted</keyword>
<comment type="subcellular location">
    <subcellularLocation>
        <location evidence="1 5">Secreted</location>
    </subcellularLocation>
</comment>
<dbReference type="PROSITE" id="PS51257">
    <property type="entry name" value="PROKAR_LIPOPROTEIN"/>
    <property type="match status" value="1"/>
</dbReference>
<comment type="domain">
    <text evidence="5">The RxLR-dEER motif acts to carry the protein into the host cell cytoplasm through binding to cell surface phosphatidylinositol-3-phosphate.</text>
</comment>
<keyword evidence="7" id="KW-1185">Reference proteome</keyword>
<dbReference type="eggNOG" id="ENOG502RFFV">
    <property type="taxonomic scope" value="Eukaryota"/>
</dbReference>
<evidence type="ECO:0000256" key="4">
    <source>
        <dbReference type="ARBA" id="ARBA00022729"/>
    </source>
</evidence>
<organism evidence="6 7">
    <name type="scientific">Phytophthora ramorum</name>
    <name type="common">Sudden oak death agent</name>
    <dbReference type="NCBI Taxonomy" id="164328"/>
    <lineage>
        <taxon>Eukaryota</taxon>
        <taxon>Sar</taxon>
        <taxon>Stramenopiles</taxon>
        <taxon>Oomycota</taxon>
        <taxon>Peronosporomycetes</taxon>
        <taxon>Peronosporales</taxon>
        <taxon>Peronosporaceae</taxon>
        <taxon>Phytophthora</taxon>
    </lineage>
</organism>
<dbReference type="HOGENOM" id="CLU_156220_0_0_1"/>
<dbReference type="RefSeq" id="XP_067750126.1">
    <property type="nucleotide sequence ID" value="XM_067887548.1"/>
</dbReference>
<evidence type="ECO:0000256" key="5">
    <source>
        <dbReference type="RuleBase" id="RU367124"/>
    </source>
</evidence>
<name>H3H2L0_PHYRM</name>
<dbReference type="Pfam" id="PF16810">
    <property type="entry name" value="RXLR"/>
    <property type="match status" value="1"/>
</dbReference>
<dbReference type="OrthoDB" id="91436at2759"/>
<dbReference type="EMBL" id="DS566115">
    <property type="status" value="NOT_ANNOTATED_CDS"/>
    <property type="molecule type" value="Genomic_DNA"/>
</dbReference>
<dbReference type="InterPro" id="IPR031825">
    <property type="entry name" value="RXLR"/>
</dbReference>
<comment type="similarity">
    <text evidence="2 5">Belongs to the RxLR effector family.</text>
</comment>
<feature type="chain" id="PRO_5044973913" description="RxLR effector protein" evidence="5">
    <location>
        <begin position="23"/>
        <end position="147"/>
    </location>
</feature>
<dbReference type="GeneID" id="94223362"/>
<sequence>MRLHIVFATVVLFLACINAVSAVSGTEKAKLMPVSAVDTRLLTAGQDGGADKRFLRTKTTTEYDGTEVEERAITVGNTLEKAKFYYWKTMGKRPGDIYQKYFKMVDPANIAESPKYKVWQRYDEWFTKAKNAQIIKNQKDALAARPT</sequence>
<dbReference type="EnsemblProtists" id="Phyra84627">
    <property type="protein sequence ID" value="Phyra84627"/>
    <property type="gene ID" value="Phyra84627"/>
</dbReference>
<evidence type="ECO:0000256" key="3">
    <source>
        <dbReference type="ARBA" id="ARBA00022525"/>
    </source>
</evidence>
<dbReference type="AlphaFoldDB" id="H3H2L0"/>
<reference evidence="6" key="2">
    <citation type="submission" date="2015-06" db="UniProtKB">
        <authorList>
            <consortium name="EnsemblProtists"/>
        </authorList>
    </citation>
    <scope>IDENTIFICATION</scope>
    <source>
        <strain evidence="6">Pr102</strain>
    </source>
</reference>
<evidence type="ECO:0000313" key="6">
    <source>
        <dbReference type="EnsemblProtists" id="Phyra84627"/>
    </source>
</evidence>
<evidence type="ECO:0000256" key="2">
    <source>
        <dbReference type="ARBA" id="ARBA00010400"/>
    </source>
</evidence>
<dbReference type="VEuPathDB" id="FungiDB:KRP23_2772"/>
<dbReference type="Proteomes" id="UP000005238">
    <property type="component" value="Unassembled WGS sequence"/>
</dbReference>